<name>A0A9P5SNS9_9FUNG</name>
<feature type="transmembrane region" description="Helical" evidence="1">
    <location>
        <begin position="186"/>
        <end position="205"/>
    </location>
</feature>
<dbReference type="InterPro" id="IPR010721">
    <property type="entry name" value="UstE-like"/>
</dbReference>
<dbReference type="Gene3D" id="1.20.120.1630">
    <property type="match status" value="1"/>
</dbReference>
<gene>
    <name evidence="2" type="ORF">BG006_004300</name>
</gene>
<accession>A0A9P5SNS9</accession>
<sequence length="256" mass="29603">MADAVAKLTQLMSWESFGDLLTSFWATLRLPDSDNSTIIYDLIVFYASSDPLIFAMRAGLVCSFIAWFQSMATGLHSWVDKIWPIVPVLYAIHFSVSDMFFWPADKPFIYVPRAYLATALIFLWGARATYNFGRQGGYSLEFEDYRWSYMGQKMPAGIWFFFNIFFVCLFQNQLLVFLTMVTPLNWIDLVATVGALAGLVLENVAEHQKWVFEQSLKKAIENKEALTGDYKRGFLTQGVWKYCRHPNFSGELIMWW</sequence>
<keyword evidence="1" id="KW-0472">Membrane</keyword>
<dbReference type="EMBL" id="JAAAUY010000238">
    <property type="protein sequence ID" value="KAF9332802.1"/>
    <property type="molecule type" value="Genomic_DNA"/>
</dbReference>
<dbReference type="AlphaFoldDB" id="A0A9P5SNS9"/>
<evidence type="ECO:0000313" key="3">
    <source>
        <dbReference type="Proteomes" id="UP000696485"/>
    </source>
</evidence>
<evidence type="ECO:0000313" key="2">
    <source>
        <dbReference type="EMBL" id="KAF9332802.1"/>
    </source>
</evidence>
<feature type="transmembrane region" description="Helical" evidence="1">
    <location>
        <begin position="108"/>
        <end position="126"/>
    </location>
</feature>
<dbReference type="GO" id="GO:0016020">
    <property type="term" value="C:membrane"/>
    <property type="evidence" value="ECO:0007669"/>
    <property type="project" value="TreeGrafter"/>
</dbReference>
<dbReference type="PANTHER" id="PTHR32251">
    <property type="entry name" value="3-OXO-5-ALPHA-STEROID 4-DEHYDROGENASE"/>
    <property type="match status" value="1"/>
</dbReference>
<reference evidence="2" key="1">
    <citation type="journal article" date="2020" name="Fungal Divers.">
        <title>Resolving the Mortierellaceae phylogeny through synthesis of multi-gene phylogenetics and phylogenomics.</title>
        <authorList>
            <person name="Vandepol N."/>
            <person name="Liber J."/>
            <person name="Desiro A."/>
            <person name="Na H."/>
            <person name="Kennedy M."/>
            <person name="Barry K."/>
            <person name="Grigoriev I.V."/>
            <person name="Miller A.N."/>
            <person name="O'Donnell K."/>
            <person name="Stajich J.E."/>
            <person name="Bonito G."/>
        </authorList>
    </citation>
    <scope>NUCLEOTIDE SEQUENCE</scope>
    <source>
        <strain evidence="2">NVP1</strain>
    </source>
</reference>
<keyword evidence="3" id="KW-1185">Reference proteome</keyword>
<evidence type="ECO:0000256" key="1">
    <source>
        <dbReference type="SAM" id="Phobius"/>
    </source>
</evidence>
<dbReference type="Proteomes" id="UP000696485">
    <property type="component" value="Unassembled WGS sequence"/>
</dbReference>
<dbReference type="Pfam" id="PF06966">
    <property type="entry name" value="DUF1295"/>
    <property type="match status" value="1"/>
</dbReference>
<keyword evidence="1" id="KW-1133">Transmembrane helix</keyword>
<feature type="transmembrane region" description="Helical" evidence="1">
    <location>
        <begin position="82"/>
        <end position="102"/>
    </location>
</feature>
<protein>
    <recommendedName>
        <fullName evidence="4">Steroid 5-alpha reductase C-terminal domain-containing protein</fullName>
    </recommendedName>
</protein>
<organism evidence="2 3">
    <name type="scientific">Podila minutissima</name>
    <dbReference type="NCBI Taxonomy" id="64525"/>
    <lineage>
        <taxon>Eukaryota</taxon>
        <taxon>Fungi</taxon>
        <taxon>Fungi incertae sedis</taxon>
        <taxon>Mucoromycota</taxon>
        <taxon>Mortierellomycotina</taxon>
        <taxon>Mortierellomycetes</taxon>
        <taxon>Mortierellales</taxon>
        <taxon>Mortierellaceae</taxon>
        <taxon>Podila</taxon>
    </lineage>
</organism>
<keyword evidence="1" id="KW-0812">Transmembrane</keyword>
<evidence type="ECO:0008006" key="4">
    <source>
        <dbReference type="Google" id="ProtNLM"/>
    </source>
</evidence>
<dbReference type="PANTHER" id="PTHR32251:SF23">
    <property type="entry name" value="3-OXO-5-ALPHA-STEROID 4-DEHYDROGENASE (DUF1295)"/>
    <property type="match status" value="1"/>
</dbReference>
<proteinExistence type="predicted"/>
<feature type="transmembrane region" description="Helical" evidence="1">
    <location>
        <begin position="156"/>
        <end position="180"/>
    </location>
</feature>
<comment type="caution">
    <text evidence="2">The sequence shown here is derived from an EMBL/GenBank/DDBJ whole genome shotgun (WGS) entry which is preliminary data.</text>
</comment>
<feature type="transmembrane region" description="Helical" evidence="1">
    <location>
        <begin position="52"/>
        <end position="70"/>
    </location>
</feature>